<name>A0A0F8RYL0_METMZ</name>
<dbReference type="PANTHER" id="PTHR32071">
    <property type="entry name" value="TRANSCRIPTIONAL REGULATORY PROTEIN"/>
    <property type="match status" value="1"/>
</dbReference>
<dbReference type="Pfam" id="PF00158">
    <property type="entry name" value="Sigma54_activat"/>
    <property type="match status" value="1"/>
</dbReference>
<dbReference type="GO" id="GO:0005524">
    <property type="term" value="F:ATP binding"/>
    <property type="evidence" value="ECO:0007669"/>
    <property type="project" value="UniProtKB-KW"/>
</dbReference>
<feature type="non-terminal residue" evidence="4">
    <location>
        <position position="1"/>
    </location>
</feature>
<comment type="caution">
    <text evidence="4">The sequence shown here is derived from an EMBL/GenBank/DDBJ whole genome shotgun (WGS) entry which is preliminary data.</text>
</comment>
<sequence length="187" mass="20635">GAYYYITKPIDINGLKILINKALDYKNLTDKVADLSKQVAEKSNMFNIVASSKAMNQVFKIIDRVKDLDINVLITGDSGTGKELIARAIHNLSNRASGPMEVINCAAIPHNLLESELFGYEKGAFTGANQRYKGKFELAHKGTLFLDEIGEMDILLQAKLLRVIQEKKIVPLGSEKAVPVDFRLVAA</sequence>
<keyword evidence="2" id="KW-0067">ATP-binding</keyword>
<dbReference type="InterPro" id="IPR027417">
    <property type="entry name" value="P-loop_NTPase"/>
</dbReference>
<evidence type="ECO:0000259" key="3">
    <source>
        <dbReference type="PROSITE" id="PS50045"/>
    </source>
</evidence>
<keyword evidence="1" id="KW-0547">Nucleotide-binding</keyword>
<evidence type="ECO:0000313" key="5">
    <source>
        <dbReference type="Proteomes" id="UP000034692"/>
    </source>
</evidence>
<dbReference type="PROSITE" id="PS00676">
    <property type="entry name" value="SIGMA54_INTERACT_2"/>
    <property type="match status" value="1"/>
</dbReference>
<feature type="domain" description="Sigma-54 factor interaction" evidence="3">
    <location>
        <begin position="48"/>
        <end position="187"/>
    </location>
</feature>
<protein>
    <recommendedName>
        <fullName evidence="3">Sigma-54 factor interaction domain-containing protein</fullName>
    </recommendedName>
</protein>
<dbReference type="InterPro" id="IPR002078">
    <property type="entry name" value="Sigma_54_int"/>
</dbReference>
<gene>
    <name evidence="4" type="ORF">DU75_09550</name>
</gene>
<accession>A0A0F8RYL0</accession>
<dbReference type="CDD" id="cd00009">
    <property type="entry name" value="AAA"/>
    <property type="match status" value="1"/>
</dbReference>
<dbReference type="AlphaFoldDB" id="A0A0F8RYL0"/>
<proteinExistence type="predicted"/>
<dbReference type="InterPro" id="IPR003593">
    <property type="entry name" value="AAA+_ATPase"/>
</dbReference>
<evidence type="ECO:0000256" key="1">
    <source>
        <dbReference type="ARBA" id="ARBA00022741"/>
    </source>
</evidence>
<evidence type="ECO:0000256" key="2">
    <source>
        <dbReference type="ARBA" id="ARBA00022840"/>
    </source>
</evidence>
<dbReference type="FunFam" id="3.40.50.300:FF:000006">
    <property type="entry name" value="DNA-binding transcriptional regulator NtrC"/>
    <property type="match status" value="1"/>
</dbReference>
<dbReference type="SUPFAM" id="SSF52540">
    <property type="entry name" value="P-loop containing nucleoside triphosphate hydrolases"/>
    <property type="match status" value="1"/>
</dbReference>
<dbReference type="Gene3D" id="3.40.50.300">
    <property type="entry name" value="P-loop containing nucleotide triphosphate hydrolases"/>
    <property type="match status" value="1"/>
</dbReference>
<dbReference type="InterPro" id="IPR025662">
    <property type="entry name" value="Sigma_54_int_dom_ATP-bd_1"/>
</dbReference>
<dbReference type="Proteomes" id="UP000034692">
    <property type="component" value="Unassembled WGS sequence"/>
</dbReference>
<dbReference type="GO" id="GO:0006355">
    <property type="term" value="P:regulation of DNA-templated transcription"/>
    <property type="evidence" value="ECO:0007669"/>
    <property type="project" value="InterPro"/>
</dbReference>
<dbReference type="SMART" id="SM00382">
    <property type="entry name" value="AAA"/>
    <property type="match status" value="1"/>
</dbReference>
<dbReference type="InterPro" id="IPR025943">
    <property type="entry name" value="Sigma_54_int_dom_ATP-bd_2"/>
</dbReference>
<reference evidence="4 5" key="1">
    <citation type="journal article" date="2015" name="ISME J.">
        <title>Genomic and phenotypic differentiation among Methanosarcina mazei populations from Columbia River sediment.</title>
        <authorList>
            <person name="Youngblut N.D."/>
            <person name="Wirth J.S."/>
            <person name="Henriksen J.R."/>
            <person name="Smith M."/>
            <person name="Simon H."/>
            <person name="Metcalf W.W."/>
            <person name="Whitaker R.J."/>
        </authorList>
    </citation>
    <scope>NUCLEOTIDE SEQUENCE [LARGE SCALE GENOMIC DNA]</scope>
    <source>
        <strain evidence="4 5">1.H.A.2.7</strain>
    </source>
</reference>
<feature type="non-terminal residue" evidence="4">
    <location>
        <position position="187"/>
    </location>
</feature>
<dbReference type="PROSITE" id="PS50045">
    <property type="entry name" value="SIGMA54_INTERACT_4"/>
    <property type="match status" value="1"/>
</dbReference>
<dbReference type="EMBL" id="JJQO01000120">
    <property type="protein sequence ID" value="KKH66029.1"/>
    <property type="molecule type" value="Genomic_DNA"/>
</dbReference>
<dbReference type="PROSITE" id="PS00675">
    <property type="entry name" value="SIGMA54_INTERACT_1"/>
    <property type="match status" value="1"/>
</dbReference>
<organism evidence="4 5">
    <name type="scientific">Methanosarcina mazei</name>
    <name type="common">Methanosarcina frisia</name>
    <dbReference type="NCBI Taxonomy" id="2209"/>
    <lineage>
        <taxon>Archaea</taxon>
        <taxon>Methanobacteriati</taxon>
        <taxon>Methanobacteriota</taxon>
        <taxon>Stenosarchaea group</taxon>
        <taxon>Methanomicrobia</taxon>
        <taxon>Methanosarcinales</taxon>
        <taxon>Methanosarcinaceae</taxon>
        <taxon>Methanosarcina</taxon>
    </lineage>
</organism>
<evidence type="ECO:0000313" key="4">
    <source>
        <dbReference type="EMBL" id="KKH66029.1"/>
    </source>
</evidence>